<dbReference type="PIRSF" id="PIRSF002741">
    <property type="entry name" value="MppA"/>
    <property type="match status" value="1"/>
</dbReference>
<dbReference type="InterPro" id="IPR030678">
    <property type="entry name" value="Peptide/Ni-bd"/>
</dbReference>
<dbReference type="Gene3D" id="3.90.76.10">
    <property type="entry name" value="Dipeptide-binding Protein, Domain 1"/>
    <property type="match status" value="1"/>
</dbReference>
<evidence type="ECO:0000313" key="3">
    <source>
        <dbReference type="Proteomes" id="UP001428817"/>
    </source>
</evidence>
<comment type="caution">
    <text evidence="2">The sequence shown here is derived from an EMBL/GenBank/DDBJ whole genome shotgun (WGS) entry which is preliminary data.</text>
</comment>
<sequence length="547" mass="59434">MIAAAALVLSGCGDGGADRPALPSAYAGKIDINPMTAAELRDGGELRWPLEYIPDSFNRYQPTGTSHQTEMVTDAVMPRTFRTAPDGKPKLDTEYLVSADLTNQLPQTVTYVIQPAATWSDGTPITWRDFEAQWKALTGAVPGEQAVREQGYGEIASVKRGSDDKHVVVTFADQFPEWQGLFSPLYPASTNTNPVVFNTGWLRKIPTTAGPFKVQEVNALANTVTLVRNERWWGPRPKLDKITFKVVPPNDLPDALLRNEIDFYPIESSGERLRRAQTTPGLVIRQATERGYDQLIVNGGPGAVLADVQLRRAIARGIDRQAITKKVIGQVAPNAKQLGNHLFPANSWRYTDNSGVLPYDSAAAGQDLDALGWVKRGDRRFRGATPLQLRLVTTAGDPVGDVIAAELREQLFRIGVVVVPQPLLGPAKDVAMRTSNFDLLLAGGSTSNTPLASARPRFYQPVGADLAANYGRIYNQQIDDDLGDATEEPDDTQRATIADGVDQLIWTVVHSLPLYADPGIYAVRTSLANFGAPGLTEVDYSAIGFAS</sequence>
<protein>
    <submittedName>
        <fullName evidence="2">ABC transporter family substrate-binding protein</fullName>
    </submittedName>
</protein>
<evidence type="ECO:0000313" key="2">
    <source>
        <dbReference type="EMBL" id="GAA5158411.1"/>
    </source>
</evidence>
<dbReference type="PANTHER" id="PTHR30290:SF65">
    <property type="entry name" value="MONOACYL PHOSPHATIDYLINOSITOL TETRAMANNOSIDE-BINDING PROTEIN LPQW-RELATED"/>
    <property type="match status" value="1"/>
</dbReference>
<keyword evidence="3" id="KW-1185">Reference proteome</keyword>
<dbReference type="PANTHER" id="PTHR30290">
    <property type="entry name" value="PERIPLASMIC BINDING COMPONENT OF ABC TRANSPORTER"/>
    <property type="match status" value="1"/>
</dbReference>
<gene>
    <name evidence="2" type="ORF">GCM10023321_38140</name>
</gene>
<dbReference type="Pfam" id="PF00496">
    <property type="entry name" value="SBP_bac_5"/>
    <property type="match status" value="1"/>
</dbReference>
<dbReference type="CDD" id="cd08501">
    <property type="entry name" value="PBP2_Lpqw"/>
    <property type="match status" value="1"/>
</dbReference>
<reference evidence="3" key="1">
    <citation type="journal article" date="2019" name="Int. J. Syst. Evol. Microbiol.">
        <title>The Global Catalogue of Microorganisms (GCM) 10K type strain sequencing project: providing services to taxonomists for standard genome sequencing and annotation.</title>
        <authorList>
            <consortium name="The Broad Institute Genomics Platform"/>
            <consortium name="The Broad Institute Genome Sequencing Center for Infectious Disease"/>
            <person name="Wu L."/>
            <person name="Ma J."/>
        </authorList>
    </citation>
    <scope>NUCLEOTIDE SEQUENCE [LARGE SCALE GENOMIC DNA]</scope>
    <source>
        <strain evidence="3">JCM 18303</strain>
    </source>
</reference>
<evidence type="ECO:0000259" key="1">
    <source>
        <dbReference type="Pfam" id="PF00496"/>
    </source>
</evidence>
<dbReference type="Gene3D" id="3.40.190.10">
    <property type="entry name" value="Periplasmic binding protein-like II"/>
    <property type="match status" value="1"/>
</dbReference>
<dbReference type="InterPro" id="IPR000914">
    <property type="entry name" value="SBP_5_dom"/>
</dbReference>
<dbReference type="Proteomes" id="UP001428817">
    <property type="component" value="Unassembled WGS sequence"/>
</dbReference>
<name>A0ABP9Q8Y4_9PSEU</name>
<proteinExistence type="predicted"/>
<organism evidence="2 3">
    <name type="scientific">Pseudonocardia eucalypti</name>
    <dbReference type="NCBI Taxonomy" id="648755"/>
    <lineage>
        <taxon>Bacteria</taxon>
        <taxon>Bacillati</taxon>
        <taxon>Actinomycetota</taxon>
        <taxon>Actinomycetes</taxon>
        <taxon>Pseudonocardiales</taxon>
        <taxon>Pseudonocardiaceae</taxon>
        <taxon>Pseudonocardia</taxon>
    </lineage>
</organism>
<dbReference type="SUPFAM" id="SSF53850">
    <property type="entry name" value="Periplasmic binding protein-like II"/>
    <property type="match status" value="1"/>
</dbReference>
<feature type="domain" description="Solute-binding protein family 5" evidence="1">
    <location>
        <begin position="107"/>
        <end position="460"/>
    </location>
</feature>
<dbReference type="EMBL" id="BAABJP010000015">
    <property type="protein sequence ID" value="GAA5158411.1"/>
    <property type="molecule type" value="Genomic_DNA"/>
</dbReference>
<dbReference type="InterPro" id="IPR039424">
    <property type="entry name" value="SBP_5"/>
</dbReference>
<accession>A0ABP9Q8Y4</accession>
<dbReference type="Gene3D" id="3.10.105.10">
    <property type="entry name" value="Dipeptide-binding Protein, Domain 3"/>
    <property type="match status" value="1"/>
</dbReference>